<dbReference type="Pfam" id="PF05598">
    <property type="entry name" value="DUF772"/>
    <property type="match status" value="1"/>
</dbReference>
<proteinExistence type="predicted"/>
<dbReference type="NCBIfam" id="NF033551">
    <property type="entry name" value="transpos_IS1182"/>
    <property type="match status" value="1"/>
</dbReference>
<accession>A0A1H0XI09</accession>
<protein>
    <submittedName>
        <fullName evidence="3">Transposase</fullName>
    </submittedName>
</protein>
<evidence type="ECO:0000313" key="3">
    <source>
        <dbReference type="EMBL" id="SDQ02580.1"/>
    </source>
</evidence>
<dbReference type="InterPro" id="IPR008490">
    <property type="entry name" value="Transposase_InsH_N"/>
</dbReference>
<keyword evidence="4" id="KW-1185">Reference proteome</keyword>
<dbReference type="EMBL" id="FNJW01000003">
    <property type="protein sequence ID" value="SDQ02580.1"/>
    <property type="molecule type" value="Genomic_DNA"/>
</dbReference>
<dbReference type="Pfam" id="PF01609">
    <property type="entry name" value="DDE_Tnp_1"/>
    <property type="match status" value="1"/>
</dbReference>
<evidence type="ECO:0000259" key="2">
    <source>
        <dbReference type="Pfam" id="PF05598"/>
    </source>
</evidence>
<organism evidence="3 4">
    <name type="scientific">Carnobacterium viridans</name>
    <dbReference type="NCBI Taxonomy" id="174587"/>
    <lineage>
        <taxon>Bacteria</taxon>
        <taxon>Bacillati</taxon>
        <taxon>Bacillota</taxon>
        <taxon>Bacilli</taxon>
        <taxon>Lactobacillales</taxon>
        <taxon>Carnobacteriaceae</taxon>
        <taxon>Carnobacterium</taxon>
    </lineage>
</organism>
<name>A0A1H0XI09_9LACT</name>
<dbReference type="InterPro" id="IPR002559">
    <property type="entry name" value="Transposase_11"/>
</dbReference>
<dbReference type="OrthoDB" id="2163600at2"/>
<dbReference type="GO" id="GO:0006313">
    <property type="term" value="P:DNA transposition"/>
    <property type="evidence" value="ECO:0007669"/>
    <property type="project" value="InterPro"/>
</dbReference>
<dbReference type="InterPro" id="IPR047629">
    <property type="entry name" value="IS1182_transpos"/>
</dbReference>
<dbReference type="RefSeq" id="WP_007722232.1">
    <property type="nucleotide sequence ID" value="NZ_CP084918.1"/>
</dbReference>
<gene>
    <name evidence="3" type="ORF">SAMN04487752_0092</name>
</gene>
<sequence>MYKKYTTNQTSLPIELSCLLSPNHIIFEIHEFIESMDNTLFSQLDSSEGRPGYHPRLLIKALLFAYSEGIYSGRKIEKMMTENIAMMWAVSNEVISYRTINRFRSSENCQKLLPELFTEFTVKLKTENLISMNELFIDGTKIEANANKYSFVWKKAIDRYATSLRMKTKQYFVDEIQPLVEESMVIDDLEDISIGELEDLTTLIEKEINQLTTDIEDHPVHGKNPKKQKRRRLKKHLRKLKNDFILRKRNYEAHDKVFNGRNSFSKIDLEATFMRMKDDHMMNGQLKAAYNIQIGTENQFVLAYDAFPNPTDTRTLIPFVESLDYLPKMIIADAGYGSEENLNFLNDIGVNHLIKYNLFDKEQTRSYSSSSRNRKNWTYHSEGNYFIHPDGTNYYFNYISHKKNSSGFHQDSHVYRPDNPEEAEQKAFYYNWHYEALKEIEATKLLSPEGSKIFARRKIEVEPVFGQVKANLGFTRFHLRGKEKIKVDIGLAFMANNFKKYRKTKAI</sequence>
<dbReference type="PANTHER" id="PTHR33408">
    <property type="entry name" value="TRANSPOSASE"/>
    <property type="match status" value="1"/>
</dbReference>
<dbReference type="Proteomes" id="UP000199481">
    <property type="component" value="Unassembled WGS sequence"/>
</dbReference>
<dbReference type="AlphaFoldDB" id="A0A1H0XI09"/>
<feature type="domain" description="Transposase IS4-like" evidence="1">
    <location>
        <begin position="266"/>
        <end position="497"/>
    </location>
</feature>
<dbReference type="GO" id="GO:0003677">
    <property type="term" value="F:DNA binding"/>
    <property type="evidence" value="ECO:0007669"/>
    <property type="project" value="InterPro"/>
</dbReference>
<evidence type="ECO:0000313" key="4">
    <source>
        <dbReference type="Proteomes" id="UP000199481"/>
    </source>
</evidence>
<reference evidence="4" key="1">
    <citation type="submission" date="2016-10" db="EMBL/GenBank/DDBJ databases">
        <authorList>
            <person name="Varghese N."/>
            <person name="Submissions S."/>
        </authorList>
    </citation>
    <scope>NUCLEOTIDE SEQUENCE [LARGE SCALE GENOMIC DNA]</scope>
    <source>
        <strain evidence="4">MPL-11</strain>
    </source>
</reference>
<dbReference type="GO" id="GO:0004803">
    <property type="term" value="F:transposase activity"/>
    <property type="evidence" value="ECO:0007669"/>
    <property type="project" value="InterPro"/>
</dbReference>
<evidence type="ECO:0000259" key="1">
    <source>
        <dbReference type="Pfam" id="PF01609"/>
    </source>
</evidence>
<dbReference type="PANTHER" id="PTHR33408:SF2">
    <property type="entry name" value="TRANSPOSASE DDE DOMAIN-CONTAINING PROTEIN"/>
    <property type="match status" value="1"/>
</dbReference>
<feature type="domain" description="Transposase InsH N-terminal" evidence="2">
    <location>
        <begin position="16"/>
        <end position="105"/>
    </location>
</feature>